<dbReference type="RefSeq" id="WP_091109479.1">
    <property type="nucleotide sequence ID" value="NZ_FOWQ01000003.1"/>
</dbReference>
<feature type="compositionally biased region" description="Basic and acidic residues" evidence="8">
    <location>
        <begin position="525"/>
        <end position="538"/>
    </location>
</feature>
<dbReference type="AlphaFoldDB" id="A0A1I5NMI3"/>
<dbReference type="SUPFAM" id="SSF53187">
    <property type="entry name" value="Zn-dependent exopeptidases"/>
    <property type="match status" value="1"/>
</dbReference>
<keyword evidence="5 9" id="KW-0732">Signal</keyword>
<dbReference type="PANTHER" id="PTHR12147">
    <property type="entry name" value="METALLOPEPTIDASE M28 FAMILY MEMBER"/>
    <property type="match status" value="1"/>
</dbReference>
<keyword evidence="3" id="KW-0645">Protease</keyword>
<feature type="domain" description="PA" evidence="10">
    <location>
        <begin position="145"/>
        <end position="235"/>
    </location>
</feature>
<organism evidence="12 13">
    <name type="scientific">Geodermatophilus dictyosporus</name>
    <dbReference type="NCBI Taxonomy" id="1523247"/>
    <lineage>
        <taxon>Bacteria</taxon>
        <taxon>Bacillati</taxon>
        <taxon>Actinomycetota</taxon>
        <taxon>Actinomycetes</taxon>
        <taxon>Geodermatophilales</taxon>
        <taxon>Geodermatophilaceae</taxon>
        <taxon>Geodermatophilus</taxon>
    </lineage>
</organism>
<evidence type="ECO:0000313" key="13">
    <source>
        <dbReference type="Proteomes" id="UP000198857"/>
    </source>
</evidence>
<dbReference type="InterPro" id="IPR006311">
    <property type="entry name" value="TAT_signal"/>
</dbReference>
<evidence type="ECO:0000256" key="9">
    <source>
        <dbReference type="SAM" id="SignalP"/>
    </source>
</evidence>
<keyword evidence="2" id="KW-0031">Aminopeptidase</keyword>
<dbReference type="PANTHER" id="PTHR12147:SF26">
    <property type="entry name" value="PEPTIDASE M28 DOMAIN-CONTAINING PROTEIN"/>
    <property type="match status" value="1"/>
</dbReference>
<dbReference type="Proteomes" id="UP000198857">
    <property type="component" value="Unassembled WGS sequence"/>
</dbReference>
<keyword evidence="7" id="KW-0862">Zinc</keyword>
<sequence>MSLVQSARRSRVAVIGTAGALALAGSVVVALPAAAAPGGCETRNNNTVAKLTECVTVDGVTEHLTELQRIADANGGNRASGTPGYDASAEYVQQRLRAAGWQVSSQQFEFPFYELLGEPTLTVDGAGYDYPDQFRDMTYSGTGTVTGLVVPIDTASATSGCEASDFAPASDAETQIALVKRGTCTFGVKAGNALAAGYDAVIVYNDGASPDRVDVVAGTLGAPVDIPAVGTSFDLGPTFAGEIATVSIETISELRDTSNVLAELPGRTSDNVVMAGAHLDSVAAGPGINDNGSGSAALIEVAENLGKVKPTNTVRFAWWGAEELGLQGSNYYVANLPQADKDRIGLYLNFDMVGSPNFARFIYDGDQSTFPAPTGTPVPEGSADIEYVLEDYYEAQGLWYEGTEFSGRSDYQAFIRAGIPSGGLFTGAEVAKKPYQVPLYGGTPGVAYDPNYHQAGDTITNVNRTALDQNSDAIAYSVLTLAYDTARVNGVAGTPVPGGTFEEDPTDRQWRVTAQQMAGGGGLSPDHDHDHDHGGDAV</sequence>
<keyword evidence="6" id="KW-0378">Hydrolase</keyword>
<evidence type="ECO:0000313" key="12">
    <source>
        <dbReference type="EMBL" id="SFP23019.1"/>
    </source>
</evidence>
<dbReference type="InterPro" id="IPR045175">
    <property type="entry name" value="M28_fam"/>
</dbReference>
<evidence type="ECO:0000256" key="8">
    <source>
        <dbReference type="SAM" id="MobiDB-lite"/>
    </source>
</evidence>
<evidence type="ECO:0000256" key="6">
    <source>
        <dbReference type="ARBA" id="ARBA00022801"/>
    </source>
</evidence>
<dbReference type="STRING" id="1523247.SAMN05660464_2603"/>
<dbReference type="GO" id="GO:0006508">
    <property type="term" value="P:proteolysis"/>
    <property type="evidence" value="ECO:0007669"/>
    <property type="project" value="UniProtKB-KW"/>
</dbReference>
<dbReference type="Pfam" id="PF04389">
    <property type="entry name" value="Peptidase_M28"/>
    <property type="match status" value="1"/>
</dbReference>
<comment type="similarity">
    <text evidence="1">Belongs to the peptidase M28 family. M28A subfamily.</text>
</comment>
<dbReference type="Gene3D" id="3.40.630.10">
    <property type="entry name" value="Zn peptidases"/>
    <property type="match status" value="2"/>
</dbReference>
<proteinExistence type="inferred from homology"/>
<feature type="domain" description="Peptidase M28" evidence="11">
    <location>
        <begin position="259"/>
        <end position="477"/>
    </location>
</feature>
<feature type="chain" id="PRO_5011693809" evidence="9">
    <location>
        <begin position="36"/>
        <end position="538"/>
    </location>
</feature>
<dbReference type="Gene3D" id="3.50.30.30">
    <property type="match status" value="1"/>
</dbReference>
<gene>
    <name evidence="12" type="ORF">SAMN05660464_2603</name>
</gene>
<reference evidence="13" key="1">
    <citation type="submission" date="2016-10" db="EMBL/GenBank/DDBJ databases">
        <authorList>
            <person name="Varghese N."/>
            <person name="Submissions S."/>
        </authorList>
    </citation>
    <scope>NUCLEOTIDE SEQUENCE [LARGE SCALE GENOMIC DNA]</scope>
    <source>
        <strain evidence="13">DSM 44208</strain>
    </source>
</reference>
<evidence type="ECO:0000256" key="3">
    <source>
        <dbReference type="ARBA" id="ARBA00022670"/>
    </source>
</evidence>
<accession>A0A1I5NMI3</accession>
<dbReference type="GO" id="GO:0046872">
    <property type="term" value="F:metal ion binding"/>
    <property type="evidence" value="ECO:0007669"/>
    <property type="project" value="UniProtKB-KW"/>
</dbReference>
<evidence type="ECO:0000256" key="7">
    <source>
        <dbReference type="ARBA" id="ARBA00022833"/>
    </source>
</evidence>
<dbReference type="GO" id="GO:0008235">
    <property type="term" value="F:metalloexopeptidase activity"/>
    <property type="evidence" value="ECO:0007669"/>
    <property type="project" value="InterPro"/>
</dbReference>
<dbReference type="Pfam" id="PF02225">
    <property type="entry name" value="PA"/>
    <property type="match status" value="1"/>
</dbReference>
<keyword evidence="13" id="KW-1185">Reference proteome</keyword>
<evidence type="ECO:0000259" key="10">
    <source>
        <dbReference type="Pfam" id="PF02225"/>
    </source>
</evidence>
<feature type="region of interest" description="Disordered" evidence="8">
    <location>
        <begin position="517"/>
        <end position="538"/>
    </location>
</feature>
<dbReference type="InterPro" id="IPR007484">
    <property type="entry name" value="Peptidase_M28"/>
</dbReference>
<dbReference type="InterPro" id="IPR041756">
    <property type="entry name" value="M28_SGAP-like"/>
</dbReference>
<evidence type="ECO:0000256" key="4">
    <source>
        <dbReference type="ARBA" id="ARBA00022723"/>
    </source>
</evidence>
<dbReference type="SUPFAM" id="SSF52025">
    <property type="entry name" value="PA domain"/>
    <property type="match status" value="1"/>
</dbReference>
<evidence type="ECO:0000256" key="1">
    <source>
        <dbReference type="ARBA" id="ARBA00005957"/>
    </source>
</evidence>
<evidence type="ECO:0000256" key="2">
    <source>
        <dbReference type="ARBA" id="ARBA00022438"/>
    </source>
</evidence>
<evidence type="ECO:0000259" key="11">
    <source>
        <dbReference type="Pfam" id="PF04389"/>
    </source>
</evidence>
<name>A0A1I5NMI3_9ACTN</name>
<feature type="signal peptide" evidence="9">
    <location>
        <begin position="1"/>
        <end position="35"/>
    </location>
</feature>
<evidence type="ECO:0000256" key="5">
    <source>
        <dbReference type="ARBA" id="ARBA00022729"/>
    </source>
</evidence>
<dbReference type="CDD" id="cd03876">
    <property type="entry name" value="M28_SGAP_like"/>
    <property type="match status" value="1"/>
</dbReference>
<protein>
    <submittedName>
        <fullName evidence="12">PA domain-containing protein</fullName>
    </submittedName>
</protein>
<dbReference type="EMBL" id="FOWQ01000003">
    <property type="protein sequence ID" value="SFP23019.1"/>
    <property type="molecule type" value="Genomic_DNA"/>
</dbReference>
<dbReference type="OrthoDB" id="345880at2"/>
<dbReference type="InterPro" id="IPR046450">
    <property type="entry name" value="PA_dom_sf"/>
</dbReference>
<dbReference type="InterPro" id="IPR003137">
    <property type="entry name" value="PA_domain"/>
</dbReference>
<dbReference type="GO" id="GO:0004177">
    <property type="term" value="F:aminopeptidase activity"/>
    <property type="evidence" value="ECO:0007669"/>
    <property type="project" value="UniProtKB-KW"/>
</dbReference>
<dbReference type="PROSITE" id="PS51318">
    <property type="entry name" value="TAT"/>
    <property type="match status" value="1"/>
</dbReference>
<keyword evidence="4" id="KW-0479">Metal-binding</keyword>